<evidence type="ECO:0000256" key="1">
    <source>
        <dbReference type="SAM" id="MobiDB-lite"/>
    </source>
</evidence>
<protein>
    <submittedName>
        <fullName evidence="2">Uncharacterized protein</fullName>
    </submittedName>
</protein>
<reference evidence="2 3" key="1">
    <citation type="submission" date="2016-03" db="EMBL/GenBank/DDBJ databases">
        <authorList>
            <person name="Ploux O."/>
        </authorList>
    </citation>
    <scope>NUCLEOTIDE SEQUENCE [LARGE SCALE GENOMIC DNA]</scope>
    <source>
        <strain evidence="2 3">UAMH 11012</strain>
    </source>
</reference>
<proteinExistence type="predicted"/>
<evidence type="ECO:0000313" key="2">
    <source>
        <dbReference type="EMBL" id="CZR69560.1"/>
    </source>
</evidence>
<accession>A0A1L7XX37</accession>
<dbReference type="AlphaFoldDB" id="A0A1L7XX37"/>
<organism evidence="2 3">
    <name type="scientific">Phialocephala subalpina</name>
    <dbReference type="NCBI Taxonomy" id="576137"/>
    <lineage>
        <taxon>Eukaryota</taxon>
        <taxon>Fungi</taxon>
        <taxon>Dikarya</taxon>
        <taxon>Ascomycota</taxon>
        <taxon>Pezizomycotina</taxon>
        <taxon>Leotiomycetes</taxon>
        <taxon>Helotiales</taxon>
        <taxon>Mollisiaceae</taxon>
        <taxon>Phialocephala</taxon>
        <taxon>Phialocephala fortinii species complex</taxon>
    </lineage>
</organism>
<dbReference type="Proteomes" id="UP000184330">
    <property type="component" value="Unassembled WGS sequence"/>
</dbReference>
<dbReference type="EMBL" id="FJOG01000073">
    <property type="protein sequence ID" value="CZR69560.1"/>
    <property type="molecule type" value="Genomic_DNA"/>
</dbReference>
<name>A0A1L7XX37_9HELO</name>
<gene>
    <name evidence="2" type="ORF">PAC_19460</name>
</gene>
<evidence type="ECO:0000313" key="3">
    <source>
        <dbReference type="Proteomes" id="UP000184330"/>
    </source>
</evidence>
<sequence length="119" mass="12768">MAGVYSGPQSGSARARREAHMNPLISTSAIIFHNSPQTCPEAIQHPRQALAQQAERGSTQHGRLAAADDSAGDELGIRETGTVYDGNDNDDDCDLPFIASWLSLPFVPRFRALVHVIAG</sequence>
<feature type="region of interest" description="Disordered" evidence="1">
    <location>
        <begin position="51"/>
        <end position="72"/>
    </location>
</feature>
<keyword evidence="3" id="KW-1185">Reference proteome</keyword>